<evidence type="ECO:0000313" key="3">
    <source>
        <dbReference type="Proteomes" id="UP001235840"/>
    </source>
</evidence>
<sequence length="42" mass="4727">MSKANNNSSKEQIQQENQNKRGHDRTVTTTDKKLSGPNRPST</sequence>
<protein>
    <submittedName>
        <fullName evidence="2">Uncharacterized protein</fullName>
    </submittedName>
</protein>
<keyword evidence="3" id="KW-1185">Reference proteome</keyword>
<gene>
    <name evidence="2" type="ORF">J2S11_003782</name>
</gene>
<dbReference type="Proteomes" id="UP001235840">
    <property type="component" value="Unassembled WGS sequence"/>
</dbReference>
<accession>A0ABT9W3N5</accession>
<dbReference type="RefSeq" id="WP_307397104.1">
    <property type="nucleotide sequence ID" value="NZ_BAAADK010000049.1"/>
</dbReference>
<feature type="compositionally biased region" description="Basic and acidic residues" evidence="1">
    <location>
        <begin position="18"/>
        <end position="34"/>
    </location>
</feature>
<feature type="region of interest" description="Disordered" evidence="1">
    <location>
        <begin position="1"/>
        <end position="42"/>
    </location>
</feature>
<evidence type="ECO:0000313" key="2">
    <source>
        <dbReference type="EMBL" id="MDQ0167853.1"/>
    </source>
</evidence>
<proteinExistence type="predicted"/>
<comment type="caution">
    <text evidence="2">The sequence shown here is derived from an EMBL/GenBank/DDBJ whole genome shotgun (WGS) entry which is preliminary data.</text>
</comment>
<reference evidence="2 3" key="1">
    <citation type="submission" date="2023-07" db="EMBL/GenBank/DDBJ databases">
        <title>Genomic Encyclopedia of Type Strains, Phase IV (KMG-IV): sequencing the most valuable type-strain genomes for metagenomic binning, comparative biology and taxonomic classification.</title>
        <authorList>
            <person name="Goeker M."/>
        </authorList>
    </citation>
    <scope>NUCLEOTIDE SEQUENCE [LARGE SCALE GENOMIC DNA]</scope>
    <source>
        <strain evidence="2 3">DSM 12751</strain>
    </source>
</reference>
<name>A0ABT9W3N5_9BACI</name>
<feature type="compositionally biased region" description="Polar residues" evidence="1">
    <location>
        <begin position="1"/>
        <end position="17"/>
    </location>
</feature>
<evidence type="ECO:0000256" key="1">
    <source>
        <dbReference type="SAM" id="MobiDB-lite"/>
    </source>
</evidence>
<organism evidence="2 3">
    <name type="scientific">Caldalkalibacillus horti</name>
    <dbReference type="NCBI Taxonomy" id="77523"/>
    <lineage>
        <taxon>Bacteria</taxon>
        <taxon>Bacillati</taxon>
        <taxon>Bacillota</taxon>
        <taxon>Bacilli</taxon>
        <taxon>Bacillales</taxon>
        <taxon>Bacillaceae</taxon>
        <taxon>Caldalkalibacillus</taxon>
    </lineage>
</organism>
<dbReference type="EMBL" id="JAUSTY010000020">
    <property type="protein sequence ID" value="MDQ0167853.1"/>
    <property type="molecule type" value="Genomic_DNA"/>
</dbReference>